<proteinExistence type="predicted"/>
<dbReference type="SUPFAM" id="SSF54060">
    <property type="entry name" value="His-Me finger endonucleases"/>
    <property type="match status" value="2"/>
</dbReference>
<dbReference type="Pfam" id="PF03120">
    <property type="entry name" value="OB_DNA_ligase"/>
    <property type="match status" value="1"/>
</dbReference>
<comment type="catalytic activity">
    <reaction evidence="5">
        <text>NAD(+) + (deoxyribonucleotide)n-3'-hydroxyl + 5'-phospho-(deoxyribonucleotide)m = (deoxyribonucleotide)n+m + AMP + beta-nicotinamide D-nucleotide.</text>
        <dbReference type="EC" id="6.5.1.2"/>
    </reaction>
</comment>
<evidence type="ECO:0000256" key="1">
    <source>
        <dbReference type="ARBA" id="ARBA00012722"/>
    </source>
</evidence>
<dbReference type="Gene3D" id="3.40.50.10190">
    <property type="entry name" value="BRCT domain"/>
    <property type="match status" value="1"/>
</dbReference>
<dbReference type="InterPro" id="IPR013839">
    <property type="entry name" value="DNAligase_adenylation"/>
</dbReference>
<dbReference type="EC" id="6.5.1.2" evidence="1"/>
<feature type="region of interest" description="Disordered" evidence="6">
    <location>
        <begin position="272"/>
        <end position="294"/>
    </location>
</feature>
<evidence type="ECO:0000256" key="2">
    <source>
        <dbReference type="ARBA" id="ARBA00022598"/>
    </source>
</evidence>
<protein>
    <recommendedName>
        <fullName evidence="1">DNA ligase (NAD(+))</fullName>
        <ecNumber evidence="1">6.5.1.2</ecNumber>
    </recommendedName>
</protein>
<dbReference type="GO" id="GO:0006260">
    <property type="term" value="P:DNA replication"/>
    <property type="evidence" value="ECO:0007669"/>
    <property type="project" value="UniProtKB-KW"/>
</dbReference>
<dbReference type="InterPro" id="IPR010896">
    <property type="entry name" value="NUMOD1"/>
</dbReference>
<accession>A0A1Y1ILC3</accession>
<keyword evidence="2" id="KW-0436">Ligase</keyword>
<dbReference type="InterPro" id="IPR001357">
    <property type="entry name" value="BRCT_dom"/>
</dbReference>
<dbReference type="PROSITE" id="PS50172">
    <property type="entry name" value="BRCT"/>
    <property type="match status" value="1"/>
</dbReference>
<dbReference type="CDD" id="cd00085">
    <property type="entry name" value="HNHc"/>
    <property type="match status" value="1"/>
</dbReference>
<dbReference type="Pfam" id="PF00533">
    <property type="entry name" value="BRCT"/>
    <property type="match status" value="1"/>
</dbReference>
<dbReference type="Pfam" id="PF01844">
    <property type="entry name" value="HNH"/>
    <property type="match status" value="1"/>
</dbReference>
<dbReference type="SUPFAM" id="SSF56091">
    <property type="entry name" value="DNA ligase/mRNA capping enzyme, catalytic domain"/>
    <property type="match status" value="1"/>
</dbReference>
<dbReference type="OrthoDB" id="19145at2759"/>
<dbReference type="GO" id="GO:0004519">
    <property type="term" value="F:endonuclease activity"/>
    <property type="evidence" value="ECO:0007669"/>
    <property type="project" value="UniProtKB-KW"/>
</dbReference>
<keyword evidence="3" id="KW-0235">DNA replication</keyword>
<dbReference type="Pfam" id="PF13392">
    <property type="entry name" value="HNH_3"/>
    <property type="match status" value="1"/>
</dbReference>
<dbReference type="SMART" id="SM00497">
    <property type="entry name" value="IENR1"/>
    <property type="match status" value="2"/>
</dbReference>
<evidence type="ECO:0000259" key="7">
    <source>
        <dbReference type="PROSITE" id="PS50172"/>
    </source>
</evidence>
<feature type="domain" description="BRCT" evidence="7">
    <location>
        <begin position="881"/>
        <end position="959"/>
    </location>
</feature>
<keyword evidence="8" id="KW-0540">Nuclease</keyword>
<evidence type="ECO:0000256" key="3">
    <source>
        <dbReference type="ARBA" id="ARBA00022705"/>
    </source>
</evidence>
<keyword evidence="4" id="KW-0520">NAD</keyword>
<dbReference type="InterPro" id="IPR004150">
    <property type="entry name" value="NAD_DNA_ligase_OB"/>
</dbReference>
<dbReference type="GO" id="GO:0003676">
    <property type="term" value="F:nucleic acid binding"/>
    <property type="evidence" value="ECO:0007669"/>
    <property type="project" value="InterPro"/>
</dbReference>
<evidence type="ECO:0000313" key="8">
    <source>
        <dbReference type="EMBL" id="GAQ91463.1"/>
    </source>
</evidence>
<dbReference type="STRING" id="105231.A0A1Y1ILC3"/>
<dbReference type="AlphaFoldDB" id="A0A1Y1ILC3"/>
<dbReference type="InterPro" id="IPR012340">
    <property type="entry name" value="NA-bd_OB-fold"/>
</dbReference>
<dbReference type="Gene3D" id="3.30.470.30">
    <property type="entry name" value="DNA ligase/mRNA capping enzyme"/>
    <property type="match status" value="1"/>
</dbReference>
<dbReference type="GO" id="GO:0006281">
    <property type="term" value="P:DNA repair"/>
    <property type="evidence" value="ECO:0007669"/>
    <property type="project" value="InterPro"/>
</dbReference>
<dbReference type="Pfam" id="PF01653">
    <property type="entry name" value="DNA_ligase_aden"/>
    <property type="match status" value="1"/>
</dbReference>
<dbReference type="GO" id="GO:0008270">
    <property type="term" value="F:zinc ion binding"/>
    <property type="evidence" value="ECO:0007669"/>
    <property type="project" value="InterPro"/>
</dbReference>
<dbReference type="InterPro" id="IPR044925">
    <property type="entry name" value="His-Me_finger_sf"/>
</dbReference>
<dbReference type="SUPFAM" id="SSF50249">
    <property type="entry name" value="Nucleic acid-binding proteins"/>
    <property type="match status" value="1"/>
</dbReference>
<gene>
    <name evidence="8" type="ORF">KFL_007890110</name>
</gene>
<dbReference type="SMART" id="SM00532">
    <property type="entry name" value="LIGANc"/>
    <property type="match status" value="1"/>
</dbReference>
<dbReference type="Gene3D" id="1.10.30.50">
    <property type="match status" value="1"/>
</dbReference>
<dbReference type="EMBL" id="DF237738">
    <property type="protein sequence ID" value="GAQ91463.1"/>
    <property type="molecule type" value="Genomic_DNA"/>
</dbReference>
<dbReference type="SUPFAM" id="SSF52113">
    <property type="entry name" value="BRCT domain"/>
    <property type="match status" value="1"/>
</dbReference>
<dbReference type="Gene3D" id="3.90.75.20">
    <property type="match status" value="1"/>
</dbReference>
<dbReference type="SMART" id="SM00507">
    <property type="entry name" value="HNHc"/>
    <property type="match status" value="2"/>
</dbReference>
<keyword evidence="8" id="KW-0255">Endonuclease</keyword>
<evidence type="ECO:0000313" key="9">
    <source>
        <dbReference type="Proteomes" id="UP000054558"/>
    </source>
</evidence>
<keyword evidence="8" id="KW-0378">Hydrolase</keyword>
<dbReference type="InterPro" id="IPR003615">
    <property type="entry name" value="HNH_nuc"/>
</dbReference>
<dbReference type="InterPro" id="IPR013840">
    <property type="entry name" value="DNAligase_N"/>
</dbReference>
<dbReference type="InterPro" id="IPR002711">
    <property type="entry name" value="HNH"/>
</dbReference>
<dbReference type="Gene3D" id="2.40.50.140">
    <property type="entry name" value="Nucleic acid-binding proteins"/>
    <property type="match status" value="1"/>
</dbReference>
<evidence type="ECO:0000256" key="5">
    <source>
        <dbReference type="ARBA" id="ARBA00034005"/>
    </source>
</evidence>
<dbReference type="GO" id="GO:0003911">
    <property type="term" value="F:DNA ligase (NAD+) activity"/>
    <property type="evidence" value="ECO:0007669"/>
    <property type="project" value="UniProtKB-EC"/>
</dbReference>
<dbReference type="InterPro" id="IPR036420">
    <property type="entry name" value="BRCT_dom_sf"/>
</dbReference>
<dbReference type="Pfam" id="PF07453">
    <property type="entry name" value="NUMOD1"/>
    <property type="match status" value="1"/>
</dbReference>
<dbReference type="InterPro" id="IPR003647">
    <property type="entry name" value="Intron_nuc_1_rpt"/>
</dbReference>
<keyword evidence="9" id="KW-1185">Reference proteome</keyword>
<feature type="compositionally biased region" description="Basic and acidic residues" evidence="6">
    <location>
        <begin position="280"/>
        <end position="294"/>
    </location>
</feature>
<evidence type="ECO:0000256" key="4">
    <source>
        <dbReference type="ARBA" id="ARBA00023027"/>
    </source>
</evidence>
<sequence>MVKQQELSQTKAKAANLQRPLIPPPQEEAPSNQWKQHHVYLAHYGRPDGQIWSAKVGRVLEGYVDPDGYYRITIDGKQVQRSRFNLALSLGRAIREGFDCDHIVPVSRGGGDAWSNLQELTKEAHRRKTAADNPDAGTKRGITMGICIIARHTGNGVGLRFDSVKAVERELGISHGVIDRSLKGATITGDYVFSYTPEHLAEQADLPGEIWREAVSRLGLLPNIKASDRGRIQDSRRRRSYGCDKHGYKVFGAVIDKKRDLKVHDVIARTFLEPPPSSEHTPDHINGDPSDNRAENLRWATDTEQGRNQKSNRRVVQLDLITGEQLAIFDSIAAAAETVGISACTITNVAGGRALTARGFAWRFDAAIEQLRALAPRSEVLDAVGAPAMGAKVPLPFPMYSLDKVKPGNGALAKWAGRNAGPFVLSDKLDGVSALVVWRRNPGQKQWKVSMFSRGNGVEGTDLTHLSHLLPKKLRILPKAPKADLFAVRGELIVPKADFQPELASDARSLVSGLVNRRNLDDAAMKKLALVHFVAYEVVFPNLPKQDQLKLLTSCGLEIVPARVEEAVSDSILEAYYSQRLSLSKFAIDGIVVDSGSAHALPTSGNPTYAVAFKKELEQQGGDTTVLEVVWEASKDSKLIPQVRYEPVNVGGVILKVATGINARFIEAQGIGPGARIHVIRSGSVIPKITRVIEAVAPQMPPVEFVWDANRVHAIVLGDDEGVVCKRIVKFFVELGIENIKENLVRRFYENGMTTLASYLEADEAKLLTMPGVNLTLASKLVNNIQAGIKGADPVKLLTASNCFGTGVGPVRLAAALKAFPDLLERDMGRREEVLSDLRGLDGFSSITAERMVVGFIAFSAFMAEHPQIVLGVPDEEIEQEQEEGLLGMVAVFTGFREPVWEKAIFAAGGRVTTSVSSQTTIVVVKDLEVKESGKESKARSLGIRVVDAPTFAEEFGFE</sequence>
<organism evidence="8 9">
    <name type="scientific">Klebsormidium nitens</name>
    <name type="common">Green alga</name>
    <name type="synonym">Ulothrix nitens</name>
    <dbReference type="NCBI Taxonomy" id="105231"/>
    <lineage>
        <taxon>Eukaryota</taxon>
        <taxon>Viridiplantae</taxon>
        <taxon>Streptophyta</taxon>
        <taxon>Klebsormidiophyceae</taxon>
        <taxon>Klebsormidiales</taxon>
        <taxon>Klebsormidiaceae</taxon>
        <taxon>Klebsormidium</taxon>
    </lineage>
</organism>
<evidence type="ECO:0000256" key="6">
    <source>
        <dbReference type="SAM" id="MobiDB-lite"/>
    </source>
</evidence>
<reference evidence="8 9" key="1">
    <citation type="journal article" date="2014" name="Nat. Commun.">
        <title>Klebsormidium flaccidum genome reveals primary factors for plant terrestrial adaptation.</title>
        <authorList>
            <person name="Hori K."/>
            <person name="Maruyama F."/>
            <person name="Fujisawa T."/>
            <person name="Togashi T."/>
            <person name="Yamamoto N."/>
            <person name="Seo M."/>
            <person name="Sato S."/>
            <person name="Yamada T."/>
            <person name="Mori H."/>
            <person name="Tajima N."/>
            <person name="Moriyama T."/>
            <person name="Ikeuchi M."/>
            <person name="Watanabe M."/>
            <person name="Wada H."/>
            <person name="Kobayashi K."/>
            <person name="Saito M."/>
            <person name="Masuda T."/>
            <person name="Sasaki-Sekimoto Y."/>
            <person name="Mashiguchi K."/>
            <person name="Awai K."/>
            <person name="Shimojima M."/>
            <person name="Masuda S."/>
            <person name="Iwai M."/>
            <person name="Nobusawa T."/>
            <person name="Narise T."/>
            <person name="Kondo S."/>
            <person name="Saito H."/>
            <person name="Sato R."/>
            <person name="Murakawa M."/>
            <person name="Ihara Y."/>
            <person name="Oshima-Yamada Y."/>
            <person name="Ohtaka K."/>
            <person name="Satoh M."/>
            <person name="Sonobe K."/>
            <person name="Ishii M."/>
            <person name="Ohtani R."/>
            <person name="Kanamori-Sato M."/>
            <person name="Honoki R."/>
            <person name="Miyazaki D."/>
            <person name="Mochizuki H."/>
            <person name="Umetsu J."/>
            <person name="Higashi K."/>
            <person name="Shibata D."/>
            <person name="Kamiya Y."/>
            <person name="Sato N."/>
            <person name="Nakamura Y."/>
            <person name="Tabata S."/>
            <person name="Ida S."/>
            <person name="Kurokawa K."/>
            <person name="Ohta H."/>
        </authorList>
    </citation>
    <scope>NUCLEOTIDE SEQUENCE [LARGE SCALE GENOMIC DNA]</scope>
    <source>
        <strain evidence="8 9">NIES-2285</strain>
    </source>
</reference>
<dbReference type="Proteomes" id="UP000054558">
    <property type="component" value="Unassembled WGS sequence"/>
</dbReference>
<name>A0A1Y1ILC3_KLENI</name>